<evidence type="ECO:0000313" key="4">
    <source>
        <dbReference type="Proteomes" id="UP000639403"/>
    </source>
</evidence>
<dbReference type="Gene3D" id="2.60.210.10">
    <property type="entry name" value="Apoptosis, Tumor Necrosis Factor Receptor Associated Protein 2, Chain A"/>
    <property type="match status" value="1"/>
</dbReference>
<dbReference type="EMBL" id="JADOXO010000143">
    <property type="protein sequence ID" value="KAF9811777.1"/>
    <property type="molecule type" value="Genomic_DNA"/>
</dbReference>
<accession>A0A8H7U1B9</accession>
<dbReference type="Pfam" id="PF22486">
    <property type="entry name" value="MATH_2"/>
    <property type="match status" value="1"/>
</dbReference>
<proteinExistence type="predicted"/>
<reference evidence="3" key="1">
    <citation type="submission" date="2020-11" db="EMBL/GenBank/DDBJ databases">
        <authorList>
            <person name="Koelle M."/>
            <person name="Horta M.A.C."/>
            <person name="Nowrousian M."/>
            <person name="Ohm R.A."/>
            <person name="Benz P."/>
            <person name="Pilgard A."/>
        </authorList>
    </citation>
    <scope>NUCLEOTIDE SEQUENCE</scope>
    <source>
        <strain evidence="3">FPRL280</strain>
    </source>
</reference>
<feature type="compositionally biased region" description="Polar residues" evidence="1">
    <location>
        <begin position="450"/>
        <end position="460"/>
    </location>
</feature>
<feature type="compositionally biased region" description="Polar residues" evidence="1">
    <location>
        <begin position="305"/>
        <end position="316"/>
    </location>
</feature>
<dbReference type="AlphaFoldDB" id="A0A8H7U1B9"/>
<dbReference type="InterPro" id="IPR002083">
    <property type="entry name" value="MATH/TRAF_dom"/>
</dbReference>
<dbReference type="CDD" id="cd00121">
    <property type="entry name" value="MATH"/>
    <property type="match status" value="1"/>
</dbReference>
<dbReference type="Proteomes" id="UP000639403">
    <property type="component" value="Unassembled WGS sequence"/>
</dbReference>
<feature type="compositionally biased region" description="Polar residues" evidence="1">
    <location>
        <begin position="434"/>
        <end position="443"/>
    </location>
</feature>
<feature type="region of interest" description="Disordered" evidence="1">
    <location>
        <begin position="286"/>
        <end position="330"/>
    </location>
</feature>
<feature type="region of interest" description="Disordered" evidence="1">
    <location>
        <begin position="434"/>
        <end position="460"/>
    </location>
</feature>
<dbReference type="InterPro" id="IPR008974">
    <property type="entry name" value="TRAF-like"/>
</dbReference>
<dbReference type="PANTHER" id="PTHR24413">
    <property type="entry name" value="SPECKLE-TYPE POZ PROTEIN"/>
    <property type="match status" value="1"/>
</dbReference>
<feature type="region of interest" description="Disordered" evidence="1">
    <location>
        <begin position="250"/>
        <end position="274"/>
    </location>
</feature>
<reference evidence="3" key="2">
    <citation type="journal article" name="Front. Microbiol.">
        <title>Degradative Capacity of Two Strains of Rhodonia placenta: From Phenotype to Genotype.</title>
        <authorList>
            <person name="Kolle M."/>
            <person name="Horta M.A.C."/>
            <person name="Nowrousian M."/>
            <person name="Ohm R.A."/>
            <person name="Benz J.P."/>
            <person name="Pilgard A."/>
        </authorList>
    </citation>
    <scope>NUCLEOTIDE SEQUENCE</scope>
    <source>
        <strain evidence="3">FPRL280</strain>
    </source>
</reference>
<dbReference type="SUPFAM" id="SSF54695">
    <property type="entry name" value="POZ domain"/>
    <property type="match status" value="1"/>
</dbReference>
<sequence length="598" mass="66577">METSATECLESTTLHFDWTFHGIKDLLEASQGNAKSKVTKSMKFGGGRWQILFYANSGTANTDGVAFISLYLSCEPTVEEKDCAVDGKWVREGLFTFGFELRNASKSITFGSKEAKKHSFTSETQNWGWAQFLKREQLYAYPSIRQQDTLVIICTITSAQTVTAPQPTISYRTVPKALLSAVGGLLDDPMYSDVEFILPRKGSKTANARRIYAARKLLSRVEYFDTMFRSGFAEASFNVRMLHAASMRNTDPIEESGGNSIMSQFEDSDDENDEDKMVVDTDIDIGEIDNNTHSQVPSYLESHANDSGTESWTSITGDDGPHEGQVDLDDNPQRNVRAKLSHPSSPRSVDAILTNDVGVQSDIPVPAPRSPQMPPGPLKVQILVEDVAYATYRAVLYYIYTGFITFAPLSSSFHAVAEQSPKLLAGDSTGSASGSQFTISSGQRPHLQHSESTPITGATVPQSRKEWIAQWERNNPVDLPCPCSAKAVYRLADKYDLQELKQRAFRYIIRSLTVDNVAYEVFSSFTATFEDVRKVQVRFFLDNWSEIRRSESMRSVWQEIRIGRHPGFEEVWPIIALQLEYQAPVSEATRDGNAAGGA</sequence>
<dbReference type="SUPFAM" id="SSF49599">
    <property type="entry name" value="TRAF domain-like"/>
    <property type="match status" value="1"/>
</dbReference>
<dbReference type="PROSITE" id="PS50144">
    <property type="entry name" value="MATH"/>
    <property type="match status" value="1"/>
</dbReference>
<comment type="caution">
    <text evidence="3">The sequence shown here is derived from an EMBL/GenBank/DDBJ whole genome shotgun (WGS) entry which is preliminary data.</text>
</comment>
<gene>
    <name evidence="3" type="ORF">IEO21_06433</name>
</gene>
<feature type="domain" description="MATH" evidence="2">
    <location>
        <begin position="13"/>
        <end position="156"/>
    </location>
</feature>
<protein>
    <recommendedName>
        <fullName evidence="2">MATH domain-containing protein</fullName>
    </recommendedName>
</protein>
<name>A0A8H7U1B9_9APHY</name>
<evidence type="ECO:0000313" key="3">
    <source>
        <dbReference type="EMBL" id="KAF9811777.1"/>
    </source>
</evidence>
<evidence type="ECO:0000259" key="2">
    <source>
        <dbReference type="PROSITE" id="PS50144"/>
    </source>
</evidence>
<dbReference type="InterPro" id="IPR011333">
    <property type="entry name" value="SKP1/BTB/POZ_sf"/>
</dbReference>
<organism evidence="3 4">
    <name type="scientific">Rhodonia placenta</name>
    <dbReference type="NCBI Taxonomy" id="104341"/>
    <lineage>
        <taxon>Eukaryota</taxon>
        <taxon>Fungi</taxon>
        <taxon>Dikarya</taxon>
        <taxon>Basidiomycota</taxon>
        <taxon>Agaricomycotina</taxon>
        <taxon>Agaricomycetes</taxon>
        <taxon>Polyporales</taxon>
        <taxon>Adustoporiaceae</taxon>
        <taxon>Rhodonia</taxon>
    </lineage>
</organism>
<dbReference type="CDD" id="cd14733">
    <property type="entry name" value="BACK"/>
    <property type="match status" value="1"/>
</dbReference>
<evidence type="ECO:0000256" key="1">
    <source>
        <dbReference type="SAM" id="MobiDB-lite"/>
    </source>
</evidence>
<dbReference type="Gene3D" id="3.30.710.10">
    <property type="entry name" value="Potassium Channel Kv1.1, Chain A"/>
    <property type="match status" value="2"/>
</dbReference>